<dbReference type="InterPro" id="IPR051127">
    <property type="entry name" value="Fungal_SecMet_Regulators"/>
</dbReference>
<evidence type="ECO:0000256" key="3">
    <source>
        <dbReference type="ARBA" id="ARBA00023242"/>
    </source>
</evidence>
<dbReference type="GO" id="GO:0000978">
    <property type="term" value="F:RNA polymerase II cis-regulatory region sequence-specific DNA binding"/>
    <property type="evidence" value="ECO:0007669"/>
    <property type="project" value="TreeGrafter"/>
</dbReference>
<dbReference type="GO" id="GO:0005634">
    <property type="term" value="C:nucleus"/>
    <property type="evidence" value="ECO:0007669"/>
    <property type="project" value="TreeGrafter"/>
</dbReference>
<dbReference type="GO" id="GO:0006351">
    <property type="term" value="P:DNA-templated transcription"/>
    <property type="evidence" value="ECO:0007669"/>
    <property type="project" value="InterPro"/>
</dbReference>
<dbReference type="Pfam" id="PF04082">
    <property type="entry name" value="Fungal_trans"/>
    <property type="match status" value="1"/>
</dbReference>
<organism evidence="5 6">
    <name type="scientific">Penicillium frequentans</name>
    <dbReference type="NCBI Taxonomy" id="3151616"/>
    <lineage>
        <taxon>Eukaryota</taxon>
        <taxon>Fungi</taxon>
        <taxon>Dikarya</taxon>
        <taxon>Ascomycota</taxon>
        <taxon>Pezizomycotina</taxon>
        <taxon>Eurotiomycetes</taxon>
        <taxon>Eurotiomycetidae</taxon>
        <taxon>Eurotiales</taxon>
        <taxon>Aspergillaceae</taxon>
        <taxon>Penicillium</taxon>
    </lineage>
</organism>
<accession>A0AAD6CUM2</accession>
<reference evidence="5 6" key="1">
    <citation type="journal article" date="2023" name="IMA Fungus">
        <title>Comparative genomic study of the Penicillium genus elucidates a diverse pangenome and 15 lateral gene transfer events.</title>
        <authorList>
            <person name="Petersen C."/>
            <person name="Sorensen T."/>
            <person name="Nielsen M.R."/>
            <person name="Sondergaard T.E."/>
            <person name="Sorensen J.L."/>
            <person name="Fitzpatrick D.A."/>
            <person name="Frisvad J.C."/>
            <person name="Nielsen K.L."/>
        </authorList>
    </citation>
    <scope>NUCLEOTIDE SEQUENCE [LARGE SCALE GENOMIC DNA]</scope>
    <source>
        <strain evidence="5 6">IBT 35679</strain>
    </source>
</reference>
<sequence>MSRLIRDPQGTYVFLGPSANLSVVQSLRKIIHGTLGTGYFKDVSAENDLVDDMPAESVNRNKTPMEPTRPSISDTRYYLQWYASATSDVFDLFGYEELITEIIPWLERAPSTDSSTCINFLVLAIGAQCGPQSRDEETAAYFNYARYLSSLNFMETTTIATVQIHCLVTTYLLNAARPHAASMNLGLAIRAAYSLGIHRADINGLFPTTESFKRERIWKVLRVQDLFLSSTLGHHPSTTETRDTTSQKGYSASTDLCLIFEKILSQVYSQQEVSPAVLQNVSKHHREWACHFREGHTVDHIPTEEYVSSGSGRKKLSIGLCHLKAAYYWTIMLVTRPYLIDLVEHHLASDTVNTPPSSIGNDMRPIRRPADALLAHASVNSAVLTVDLLSCLLDVDEIPKRLPYVVNSVLNSALVLGIAYFADLDRLFPLANAMDTALKLLDRFQKNDALARWSLRIIRDLYNSCNQFVERRRDRHLRQQEALVEGLFGHLNPLRGRDHPVTPSRSPLCTSQGWDNASEMGDLDSLLQAQPSEVPSDSMTNDVNAIWDQLFCGSISGSQMELDSDPGGPHSNGCRNFQALSMDPDHIYQYV</sequence>
<keyword evidence="6" id="KW-1185">Reference proteome</keyword>
<protein>
    <recommendedName>
        <fullName evidence="4">Xylanolytic transcriptional activator regulatory domain-containing protein</fullName>
    </recommendedName>
</protein>
<dbReference type="PANTHER" id="PTHR47424:SF9">
    <property type="entry name" value="TAH-2"/>
    <property type="match status" value="1"/>
</dbReference>
<dbReference type="Proteomes" id="UP001220324">
    <property type="component" value="Unassembled WGS sequence"/>
</dbReference>
<keyword evidence="1" id="KW-0805">Transcription regulation</keyword>
<keyword evidence="3" id="KW-0539">Nucleus</keyword>
<proteinExistence type="predicted"/>
<dbReference type="EMBL" id="JAQIZZ010000006">
    <property type="protein sequence ID" value="KAJ5537714.1"/>
    <property type="molecule type" value="Genomic_DNA"/>
</dbReference>
<evidence type="ECO:0000256" key="2">
    <source>
        <dbReference type="ARBA" id="ARBA00023163"/>
    </source>
</evidence>
<feature type="domain" description="Xylanolytic transcriptional activator regulatory" evidence="4">
    <location>
        <begin position="181"/>
        <end position="256"/>
    </location>
</feature>
<keyword evidence="2" id="KW-0804">Transcription</keyword>
<evidence type="ECO:0000256" key="1">
    <source>
        <dbReference type="ARBA" id="ARBA00023015"/>
    </source>
</evidence>
<dbReference type="GO" id="GO:0008270">
    <property type="term" value="F:zinc ion binding"/>
    <property type="evidence" value="ECO:0007669"/>
    <property type="project" value="InterPro"/>
</dbReference>
<dbReference type="PANTHER" id="PTHR47424">
    <property type="entry name" value="REGULATORY PROTEIN GAL4"/>
    <property type="match status" value="1"/>
</dbReference>
<gene>
    <name evidence="5" type="ORF">N7494_007193</name>
</gene>
<dbReference type="GO" id="GO:0000981">
    <property type="term" value="F:DNA-binding transcription factor activity, RNA polymerase II-specific"/>
    <property type="evidence" value="ECO:0007669"/>
    <property type="project" value="TreeGrafter"/>
</dbReference>
<name>A0AAD6CUM2_9EURO</name>
<comment type="caution">
    <text evidence="5">The sequence shown here is derived from an EMBL/GenBank/DDBJ whole genome shotgun (WGS) entry which is preliminary data.</text>
</comment>
<dbReference type="GO" id="GO:0000435">
    <property type="term" value="P:positive regulation of transcription from RNA polymerase II promoter by galactose"/>
    <property type="evidence" value="ECO:0007669"/>
    <property type="project" value="TreeGrafter"/>
</dbReference>
<evidence type="ECO:0000313" key="6">
    <source>
        <dbReference type="Proteomes" id="UP001220324"/>
    </source>
</evidence>
<evidence type="ECO:0000313" key="5">
    <source>
        <dbReference type="EMBL" id="KAJ5537714.1"/>
    </source>
</evidence>
<dbReference type="CDD" id="cd12148">
    <property type="entry name" value="fungal_TF_MHR"/>
    <property type="match status" value="1"/>
</dbReference>
<evidence type="ECO:0000259" key="4">
    <source>
        <dbReference type="SMART" id="SM00906"/>
    </source>
</evidence>
<dbReference type="InterPro" id="IPR007219">
    <property type="entry name" value="XnlR_reg_dom"/>
</dbReference>
<dbReference type="SMART" id="SM00906">
    <property type="entry name" value="Fungal_trans"/>
    <property type="match status" value="1"/>
</dbReference>
<dbReference type="AlphaFoldDB" id="A0AAD6CUM2"/>